<proteinExistence type="predicted"/>
<evidence type="ECO:0000313" key="1">
    <source>
        <dbReference type="EMBL" id="ADQ81085.1"/>
    </source>
</evidence>
<organism evidence="1 2">
    <name type="scientific">Paludibacter propionicigenes (strain DSM 17365 / JCM 13257 / WB4)</name>
    <dbReference type="NCBI Taxonomy" id="694427"/>
    <lineage>
        <taxon>Bacteria</taxon>
        <taxon>Pseudomonadati</taxon>
        <taxon>Bacteroidota</taxon>
        <taxon>Bacteroidia</taxon>
        <taxon>Bacteroidales</taxon>
        <taxon>Paludibacteraceae</taxon>
        <taxon>Paludibacter</taxon>
    </lineage>
</organism>
<dbReference type="STRING" id="694427.Palpr_2956"/>
<accession>E4T0M1</accession>
<evidence type="ECO:0000313" key="2">
    <source>
        <dbReference type="Proteomes" id="UP000008718"/>
    </source>
</evidence>
<dbReference type="Gene3D" id="3.30.70.1230">
    <property type="entry name" value="Nucleotide cyclase"/>
    <property type="match status" value="1"/>
</dbReference>
<dbReference type="EMBL" id="CP002345">
    <property type="protein sequence ID" value="ADQ81085.1"/>
    <property type="molecule type" value="Genomic_DNA"/>
</dbReference>
<dbReference type="Proteomes" id="UP000008718">
    <property type="component" value="Chromosome"/>
</dbReference>
<dbReference type="OrthoDB" id="7064118at2"/>
<dbReference type="InterPro" id="IPR029787">
    <property type="entry name" value="Nucleotide_cyclase"/>
</dbReference>
<dbReference type="AlphaFoldDB" id="E4T0M1"/>
<reference key="1">
    <citation type="submission" date="2010-11" db="EMBL/GenBank/DDBJ databases">
        <title>The complete genome of Paludibacter propionicigenes DSM 17365.</title>
        <authorList>
            <consortium name="US DOE Joint Genome Institute (JGI-PGF)"/>
            <person name="Lucas S."/>
            <person name="Copeland A."/>
            <person name="Lapidus A."/>
            <person name="Bruce D."/>
            <person name="Goodwin L."/>
            <person name="Pitluck S."/>
            <person name="Kyrpides N."/>
            <person name="Mavromatis K."/>
            <person name="Ivanova N."/>
            <person name="Munk A.C."/>
            <person name="Brettin T."/>
            <person name="Detter J.C."/>
            <person name="Han C."/>
            <person name="Tapia R."/>
            <person name="Land M."/>
            <person name="Hauser L."/>
            <person name="Markowitz V."/>
            <person name="Cheng J.-F."/>
            <person name="Hugenholtz P."/>
            <person name="Woyke T."/>
            <person name="Wu D."/>
            <person name="Gronow S."/>
            <person name="Wellnitz S."/>
            <person name="Brambilla E."/>
            <person name="Klenk H.-P."/>
            <person name="Eisen J.A."/>
        </authorList>
    </citation>
    <scope>NUCLEOTIDE SEQUENCE</scope>
    <source>
        <strain>WB4</strain>
    </source>
</reference>
<dbReference type="KEGG" id="ppn:Palpr_2956"/>
<dbReference type="RefSeq" id="WP_013446454.1">
    <property type="nucleotide sequence ID" value="NC_014734.1"/>
</dbReference>
<name>E4T0M1_PALPW</name>
<protein>
    <recommendedName>
        <fullName evidence="3">SatD family (SatD)</fullName>
    </recommendedName>
</protein>
<dbReference type="HOGENOM" id="CLU_085936_0_0_10"/>
<evidence type="ECO:0008006" key="3">
    <source>
        <dbReference type="Google" id="ProtNLM"/>
    </source>
</evidence>
<gene>
    <name evidence="1" type="ordered locus">Palpr_2956</name>
</gene>
<sequence length="225" mass="25769">MKIAVITGDIVNSTEMSPENKKIFFVSLFAYFKELEVFYNVKIEMFRGDSFQCMVSNIQHALQIALEIKTFIRSTVSEKQAVNLKIKDNLYKATGQIRYNARISIGIGEMDFVHDSALTSDGTAFRLSGRQLDEMKSKKQFLIISTDDKYHRELQMESVLLDVIMNNNTVQQSDVINKKLRGYIEKDIAGMLNIKQPAVNQRLNAGNWHAIDTMLKHFKLLYSNG</sequence>
<dbReference type="eggNOG" id="COG2114">
    <property type="taxonomic scope" value="Bacteria"/>
</dbReference>
<keyword evidence="2" id="KW-1185">Reference proteome</keyword>
<reference evidence="1 2" key="2">
    <citation type="journal article" date="2011" name="Stand. Genomic Sci.">
        <title>Complete genome sequence of Paludibacter propionicigenes type strain (WB4).</title>
        <authorList>
            <person name="Gronow S."/>
            <person name="Munk C."/>
            <person name="Lapidus A."/>
            <person name="Nolan M."/>
            <person name="Lucas S."/>
            <person name="Hammon N."/>
            <person name="Deshpande S."/>
            <person name="Cheng J.F."/>
            <person name="Tapia R."/>
            <person name="Han C."/>
            <person name="Goodwin L."/>
            <person name="Pitluck S."/>
            <person name="Liolios K."/>
            <person name="Ivanova N."/>
            <person name="Mavromatis K."/>
            <person name="Mikhailova N."/>
            <person name="Pati A."/>
            <person name="Chen A."/>
            <person name="Palaniappan K."/>
            <person name="Land M."/>
            <person name="Hauser L."/>
            <person name="Chang Y.J."/>
            <person name="Jeffries C.D."/>
            <person name="Brambilla E."/>
            <person name="Rohde M."/>
            <person name="Goker M."/>
            <person name="Detter J.C."/>
            <person name="Woyke T."/>
            <person name="Bristow J."/>
            <person name="Eisen J.A."/>
            <person name="Markowitz V."/>
            <person name="Hugenholtz P."/>
            <person name="Kyrpides N.C."/>
            <person name="Klenk H.P."/>
        </authorList>
    </citation>
    <scope>NUCLEOTIDE SEQUENCE [LARGE SCALE GENOMIC DNA]</scope>
    <source>
        <strain evidence="2">DSM 17365 / JCM 13257 / WB4</strain>
    </source>
</reference>